<dbReference type="GO" id="GO:0030170">
    <property type="term" value="F:pyridoxal phosphate binding"/>
    <property type="evidence" value="ECO:0007669"/>
    <property type="project" value="InterPro"/>
</dbReference>
<dbReference type="GO" id="GO:0004400">
    <property type="term" value="F:histidinol-phosphate transaminase activity"/>
    <property type="evidence" value="ECO:0007669"/>
    <property type="project" value="UniProtKB-UniRule"/>
</dbReference>
<evidence type="ECO:0000256" key="3">
    <source>
        <dbReference type="ARBA" id="ARBA00022576"/>
    </source>
</evidence>
<dbReference type="SUPFAM" id="SSF53383">
    <property type="entry name" value="PLP-dependent transferases"/>
    <property type="match status" value="1"/>
</dbReference>
<dbReference type="EMBL" id="JF429407">
    <property type="protein sequence ID" value="AEQ20355.1"/>
    <property type="molecule type" value="Genomic_DNA"/>
</dbReference>
<evidence type="ECO:0000259" key="7">
    <source>
        <dbReference type="Pfam" id="PF00155"/>
    </source>
</evidence>
<comment type="similarity">
    <text evidence="6">Belongs to the class-II pyridoxal-phosphate-dependent aminotransferase family. Histidinol-phosphate aminotransferase subfamily.</text>
</comment>
<dbReference type="InterPro" id="IPR005861">
    <property type="entry name" value="HisP_aminotrans"/>
</dbReference>
<gene>
    <name evidence="6" type="primary">hisC</name>
</gene>
<dbReference type="InterPro" id="IPR015424">
    <property type="entry name" value="PyrdxlP-dep_Trfase"/>
</dbReference>
<dbReference type="PANTHER" id="PTHR43643:SF3">
    <property type="entry name" value="HISTIDINOL-PHOSPHATE AMINOTRANSFERASE"/>
    <property type="match status" value="1"/>
</dbReference>
<feature type="modified residue" description="N6-(pyridoxal phosphate)lysine" evidence="6">
    <location>
        <position position="221"/>
    </location>
</feature>
<dbReference type="Pfam" id="PF00155">
    <property type="entry name" value="Aminotran_1_2"/>
    <property type="match status" value="1"/>
</dbReference>
<dbReference type="AlphaFoldDB" id="G4WVA3"/>
<dbReference type="InterPro" id="IPR004839">
    <property type="entry name" value="Aminotransferase_I/II_large"/>
</dbReference>
<dbReference type="GO" id="GO:0000105">
    <property type="term" value="P:L-histidine biosynthetic process"/>
    <property type="evidence" value="ECO:0007669"/>
    <property type="project" value="UniProtKB-UniRule"/>
</dbReference>
<comment type="pathway">
    <text evidence="6">Amino-acid biosynthesis; L-histidine biosynthesis; L-histidine from 5-phospho-alpha-D-ribose 1-diphosphate: step 7/9.</text>
</comment>
<comment type="cofactor">
    <cofactor evidence="1 6">
        <name>pyridoxal 5'-phosphate</name>
        <dbReference type="ChEBI" id="CHEBI:597326"/>
    </cofactor>
</comment>
<keyword evidence="5 6" id="KW-0663">Pyridoxal phosphate</keyword>
<reference evidence="8" key="1">
    <citation type="journal article" date="2011" name="J. Bacteriol.">
        <title>Long-chain N-acyl amino acid synthases are linked to the putative PEP-CTERM/exosortase protein-sorting system in Gram-negative bacteria.</title>
        <authorList>
            <person name="Craig J.W."/>
            <person name="Cherry M.A."/>
            <person name="Brady S.F."/>
        </authorList>
    </citation>
    <scope>NUCLEOTIDE SEQUENCE</scope>
</reference>
<evidence type="ECO:0000256" key="6">
    <source>
        <dbReference type="HAMAP-Rule" id="MF_01023"/>
    </source>
</evidence>
<organism evidence="8">
    <name type="scientific">uncultured bacterium CSL1</name>
    <dbReference type="NCBI Taxonomy" id="1091565"/>
    <lineage>
        <taxon>Bacteria</taxon>
        <taxon>environmental samples</taxon>
    </lineage>
</organism>
<keyword evidence="6" id="KW-0368">Histidine biosynthesis</keyword>
<feature type="domain" description="Aminotransferase class I/classII large" evidence="7">
    <location>
        <begin position="29"/>
        <end position="356"/>
    </location>
</feature>
<accession>G4WVA3</accession>
<dbReference type="CDD" id="cd00609">
    <property type="entry name" value="AAT_like"/>
    <property type="match status" value="1"/>
</dbReference>
<evidence type="ECO:0000256" key="1">
    <source>
        <dbReference type="ARBA" id="ARBA00001933"/>
    </source>
</evidence>
<dbReference type="UniPathway" id="UPA00031">
    <property type="reaction ID" value="UER00012"/>
</dbReference>
<dbReference type="InterPro" id="IPR015421">
    <property type="entry name" value="PyrdxlP-dep_Trfase_major"/>
</dbReference>
<evidence type="ECO:0000256" key="5">
    <source>
        <dbReference type="ARBA" id="ARBA00022898"/>
    </source>
</evidence>
<comment type="catalytic activity">
    <reaction evidence="6">
        <text>L-histidinol phosphate + 2-oxoglutarate = 3-(imidazol-4-yl)-2-oxopropyl phosphate + L-glutamate</text>
        <dbReference type="Rhea" id="RHEA:23744"/>
        <dbReference type="ChEBI" id="CHEBI:16810"/>
        <dbReference type="ChEBI" id="CHEBI:29985"/>
        <dbReference type="ChEBI" id="CHEBI:57766"/>
        <dbReference type="ChEBI" id="CHEBI:57980"/>
        <dbReference type="EC" id="2.6.1.9"/>
    </reaction>
</comment>
<evidence type="ECO:0000256" key="2">
    <source>
        <dbReference type="ARBA" id="ARBA00011738"/>
    </source>
</evidence>
<sequence length="363" mass="39229">MSPLPTPKPGILDIKAYVGGKSKAAGVARVMKLSSNESALGPSPRAIEAYKQSAETLHRYPDGNCAALREAIAQVQGLDATRIVCGAGSDELIALLMHSYAGPGDEMLYSEHGFLMYKIYAQGFGVTPVAAPEKSLCLDVDAMLARVSERTKIVFVTNPNNPTGSYISAAELLRLRSKLPSQVLLVIDAAYAEYVTAADYASGLELARDTENCVMLRTFSKIYGLSSLRLGWGYFPTAIADVMNRVRGPFNVSTSAQTAGTSAMLDTEFTARAKAFNTQWLNWLKQELTALKLTVHPSVANFLLVEFPATGKTASGANQFLTERGVIVRETTSYGLPNCLRITIGLEEENRAVIESLRLFLSA</sequence>
<dbReference type="InterPro" id="IPR015422">
    <property type="entry name" value="PyrdxlP-dep_Trfase_small"/>
</dbReference>
<evidence type="ECO:0000313" key="8">
    <source>
        <dbReference type="EMBL" id="AEQ20355.1"/>
    </source>
</evidence>
<keyword evidence="3 6" id="KW-0032">Aminotransferase</keyword>
<proteinExistence type="inferred from homology"/>
<protein>
    <recommendedName>
        <fullName evidence="6">Histidinol-phosphate aminotransferase</fullName>
        <ecNumber evidence="6">2.6.1.9</ecNumber>
    </recommendedName>
    <alternativeName>
        <fullName evidence="6">Imidazole acetol-phosphate transaminase</fullName>
    </alternativeName>
</protein>
<dbReference type="HAMAP" id="MF_01023">
    <property type="entry name" value="HisC_aminotrans_2"/>
    <property type="match status" value="1"/>
</dbReference>
<dbReference type="NCBIfam" id="TIGR01141">
    <property type="entry name" value="hisC"/>
    <property type="match status" value="1"/>
</dbReference>
<dbReference type="EC" id="2.6.1.9" evidence="6"/>
<keyword evidence="6" id="KW-0028">Amino-acid biosynthesis</keyword>
<keyword evidence="4 6" id="KW-0808">Transferase</keyword>
<dbReference type="InterPro" id="IPR050106">
    <property type="entry name" value="HistidinolP_aminotransfase"/>
</dbReference>
<dbReference type="PANTHER" id="PTHR43643">
    <property type="entry name" value="HISTIDINOL-PHOSPHATE AMINOTRANSFERASE 2"/>
    <property type="match status" value="1"/>
</dbReference>
<dbReference type="Gene3D" id="3.90.1150.10">
    <property type="entry name" value="Aspartate Aminotransferase, domain 1"/>
    <property type="match status" value="1"/>
</dbReference>
<evidence type="ECO:0000256" key="4">
    <source>
        <dbReference type="ARBA" id="ARBA00022679"/>
    </source>
</evidence>
<dbReference type="Gene3D" id="3.40.640.10">
    <property type="entry name" value="Type I PLP-dependent aspartate aminotransferase-like (Major domain)"/>
    <property type="match status" value="1"/>
</dbReference>
<comment type="subunit">
    <text evidence="2 6">Homodimer.</text>
</comment>
<name>G4WVA3_9BACT</name>